<reference evidence="2 3" key="1">
    <citation type="journal article" date="2018" name="Nat. Genet.">
        <title>The Rosa genome provides new insights in the design of modern roses.</title>
        <authorList>
            <person name="Bendahmane M."/>
        </authorList>
    </citation>
    <scope>NUCLEOTIDE SEQUENCE [LARGE SCALE GENOMIC DNA]</scope>
    <source>
        <strain evidence="3">cv. Old Blush</strain>
    </source>
</reference>
<dbReference type="Pfam" id="PF04782">
    <property type="entry name" value="DUF632"/>
    <property type="match status" value="1"/>
</dbReference>
<dbReference type="AlphaFoldDB" id="A0A2P6SKN7"/>
<dbReference type="PANTHER" id="PTHR21450:SF59">
    <property type="entry name" value="PROTEIN, PUTATIVE_ 48652-45869-RELATED"/>
    <property type="match status" value="1"/>
</dbReference>
<sequence length="70" mass="8045">MKFEYQKKVASLSKLKKCSTNSEALEKSRAAVSHLHIRYIVDMQSMDPTVSKINSFRSACCRIENSRISY</sequence>
<evidence type="ECO:0000313" key="2">
    <source>
        <dbReference type="EMBL" id="PRQ59230.1"/>
    </source>
</evidence>
<dbReference type="InterPro" id="IPR006867">
    <property type="entry name" value="DUF632"/>
</dbReference>
<protein>
    <recommendedName>
        <fullName evidence="1">DUF632 domain-containing protein</fullName>
    </recommendedName>
</protein>
<keyword evidence="3" id="KW-1185">Reference proteome</keyword>
<organism evidence="2 3">
    <name type="scientific">Rosa chinensis</name>
    <name type="common">China rose</name>
    <dbReference type="NCBI Taxonomy" id="74649"/>
    <lineage>
        <taxon>Eukaryota</taxon>
        <taxon>Viridiplantae</taxon>
        <taxon>Streptophyta</taxon>
        <taxon>Embryophyta</taxon>
        <taxon>Tracheophyta</taxon>
        <taxon>Spermatophyta</taxon>
        <taxon>Magnoliopsida</taxon>
        <taxon>eudicotyledons</taxon>
        <taxon>Gunneridae</taxon>
        <taxon>Pentapetalae</taxon>
        <taxon>rosids</taxon>
        <taxon>fabids</taxon>
        <taxon>Rosales</taxon>
        <taxon>Rosaceae</taxon>
        <taxon>Rosoideae</taxon>
        <taxon>Rosoideae incertae sedis</taxon>
        <taxon>Rosa</taxon>
    </lineage>
</organism>
<proteinExistence type="predicted"/>
<evidence type="ECO:0000313" key="3">
    <source>
        <dbReference type="Proteomes" id="UP000238479"/>
    </source>
</evidence>
<dbReference type="Proteomes" id="UP000238479">
    <property type="component" value="Chromosome 1"/>
</dbReference>
<dbReference type="Gramene" id="PRQ59230">
    <property type="protein sequence ID" value="PRQ59230"/>
    <property type="gene ID" value="RchiOBHm_Chr1g0367931"/>
</dbReference>
<dbReference type="EMBL" id="PDCK01000039">
    <property type="protein sequence ID" value="PRQ59230.1"/>
    <property type="molecule type" value="Genomic_DNA"/>
</dbReference>
<evidence type="ECO:0000259" key="1">
    <source>
        <dbReference type="Pfam" id="PF04782"/>
    </source>
</evidence>
<dbReference type="STRING" id="74649.A0A2P6SKN7"/>
<comment type="caution">
    <text evidence="2">The sequence shown here is derived from an EMBL/GenBank/DDBJ whole genome shotgun (WGS) entry which is preliminary data.</text>
</comment>
<dbReference type="PANTHER" id="PTHR21450">
    <property type="entry name" value="PROTEIN ALTERED PHOSPHATE STARVATION RESPONSE 1"/>
    <property type="match status" value="1"/>
</dbReference>
<gene>
    <name evidence="2" type="ORF">RchiOBHm_Chr1g0367931</name>
</gene>
<name>A0A2P6SKN7_ROSCH</name>
<accession>A0A2P6SKN7</accession>
<feature type="domain" description="DUF632" evidence="1">
    <location>
        <begin position="1"/>
        <end position="57"/>
    </location>
</feature>